<keyword evidence="5 9" id="KW-0378">Hydrolase</keyword>
<evidence type="ECO:0000256" key="13">
    <source>
        <dbReference type="PROSITE-ProRule" id="PRU01122"/>
    </source>
</evidence>
<dbReference type="Pfam" id="PF00004">
    <property type="entry name" value="AAA"/>
    <property type="match status" value="1"/>
</dbReference>
<keyword evidence="8 9" id="KW-0346">Stress response</keyword>
<keyword evidence="6 9" id="KW-0720">Serine protease</keyword>
<keyword evidence="3 9" id="KW-0645">Protease</keyword>
<dbReference type="Proteomes" id="UP000317369">
    <property type="component" value="Chromosome"/>
</dbReference>
<dbReference type="Pfam" id="PF02190">
    <property type="entry name" value="LON_substr_bdg"/>
    <property type="match status" value="1"/>
</dbReference>
<dbReference type="InterPro" id="IPR027417">
    <property type="entry name" value="P-loop_NTPase"/>
</dbReference>
<evidence type="ECO:0000256" key="15">
    <source>
        <dbReference type="SAM" id="MobiDB-lite"/>
    </source>
</evidence>
<dbReference type="HAMAP" id="MF_01973">
    <property type="entry name" value="lon_bact"/>
    <property type="match status" value="1"/>
</dbReference>
<comment type="subcellular location">
    <subcellularLocation>
        <location evidence="1 9 10">Cytoplasm</location>
    </subcellularLocation>
</comment>
<dbReference type="PANTHER" id="PTHR10046">
    <property type="entry name" value="ATP DEPENDENT LON PROTEASE FAMILY MEMBER"/>
    <property type="match status" value="1"/>
</dbReference>
<evidence type="ECO:0000256" key="9">
    <source>
        <dbReference type="HAMAP-Rule" id="MF_01973"/>
    </source>
</evidence>
<dbReference type="InterPro" id="IPR027543">
    <property type="entry name" value="Lon_bac"/>
</dbReference>
<dbReference type="Gene3D" id="1.20.5.5270">
    <property type="match status" value="1"/>
</dbReference>
<dbReference type="GO" id="GO:0004176">
    <property type="term" value="F:ATP-dependent peptidase activity"/>
    <property type="evidence" value="ECO:0007669"/>
    <property type="project" value="UniProtKB-UniRule"/>
</dbReference>
<dbReference type="GO" id="GO:0005737">
    <property type="term" value="C:cytoplasm"/>
    <property type="evidence" value="ECO:0007669"/>
    <property type="project" value="UniProtKB-SubCell"/>
</dbReference>
<dbReference type="PRINTS" id="PR00830">
    <property type="entry name" value="ENDOLAPTASE"/>
</dbReference>
<sequence>MPKKKTTKKRGSRKRQSKKNPPLTGINIETPGMIVELEGHHDLDVQSQTIPSVMPVMPVRGMVMFPGTIMPISVGRPSSLKLLEESLASSKVIALFTQKDEDIENPTIDDLYSVGTAVMVLKLIRQPDESVQIIVHGLGRVTMDEVIKTDPYIVARMKPSEEKLSSTSKTFSAAINQLKDQARELIELSPNAPEQAVTVLMNIEDPSNLADFLVANLNLDPTQKQDLLEELDIAKRIRQVHQHVSMQLEIQKLQHKIQQDVQSSIGDTQRKFFLREQMKAIQRELGEEGEGEDFLIRLREQLDEADPPVAVMEEAQRELSRLELIPPASPEYSVISNYLELIADLPWNKLSEDNLDLERAQTILDRDHFGLDKVKRRLIEYLAVRKLNPENRGPILCLVGPPGVGKTSLGQSIADALGRKFVRMSFGGIRDEAEIRGHRRTYVGAMPGRIIQELRRAGTKNPVMMLDELDKLGADFRGDPASALLEVLDPRQNNNFVDRYLDVPFDLSQVIFIATANYMGTVPGPLQDRMEVIEIPGYTDHDKLVIARKYLVPRQLKENGLTRSLCAWQASGIRKTIENYTREAGVRELERQIGSVCRGLAAKIAPLTPARRKSKKYTVDAKQVRSVLGIEKFMREDDIKITTPGVALGLAYTTVGGEVLFIEATQYPGKGDFKLTGQLGDVMKESVSAALSVFKSKAADFDFDLEHLNNHDIHLHVPAGAIPKDGPSAGIAMFTAITSLLLNLPMKSGIAMTGEITLRGKVLPIGGVKEKTLAAARAGIKTVILPEDNRRDLEDIDPQVQKKLTFHFAADVSDVLTIAFGQPRLKAAIKKLKPHPRKATSEKK</sequence>
<comment type="function">
    <text evidence="9">ATP-dependent serine protease that mediates the selective degradation of mutant and abnormal proteins as well as certain short-lived regulatory proteins. Required for cellular homeostasis and for survival from DNA damage and developmental changes induced by stress. Degrades polypeptides processively to yield small peptide fragments that are 5 to 10 amino acids long. Binds to DNA in a double-stranded, site-specific manner.</text>
</comment>
<dbReference type="EMBL" id="CP036425">
    <property type="protein sequence ID" value="QDU33536.1"/>
    <property type="molecule type" value="Genomic_DNA"/>
</dbReference>
<dbReference type="Gene3D" id="3.30.230.10">
    <property type="match status" value="1"/>
</dbReference>
<evidence type="ECO:0000256" key="8">
    <source>
        <dbReference type="ARBA" id="ARBA00023016"/>
    </source>
</evidence>
<keyword evidence="7 9" id="KW-0067">ATP-binding</keyword>
<reference evidence="18 19" key="1">
    <citation type="submission" date="2019-02" db="EMBL/GenBank/DDBJ databases">
        <title>Deep-cultivation of Planctomycetes and their phenomic and genomic characterization uncovers novel biology.</title>
        <authorList>
            <person name="Wiegand S."/>
            <person name="Jogler M."/>
            <person name="Boedeker C."/>
            <person name="Pinto D."/>
            <person name="Vollmers J."/>
            <person name="Rivas-Marin E."/>
            <person name="Kohn T."/>
            <person name="Peeters S.H."/>
            <person name="Heuer A."/>
            <person name="Rast P."/>
            <person name="Oberbeckmann S."/>
            <person name="Bunk B."/>
            <person name="Jeske O."/>
            <person name="Meyerdierks A."/>
            <person name="Storesund J.E."/>
            <person name="Kallscheuer N."/>
            <person name="Luecker S."/>
            <person name="Lage O.M."/>
            <person name="Pohl T."/>
            <person name="Merkel B.J."/>
            <person name="Hornburger P."/>
            <person name="Mueller R.-W."/>
            <person name="Bruemmer F."/>
            <person name="Labrenz M."/>
            <person name="Spormann A.M."/>
            <person name="Op den Camp H."/>
            <person name="Overmann J."/>
            <person name="Amann R."/>
            <person name="Jetten M.S.M."/>
            <person name="Mascher T."/>
            <person name="Medema M.H."/>
            <person name="Devos D.P."/>
            <person name="Kaster A.-K."/>
            <person name="Ovreas L."/>
            <person name="Rohde M."/>
            <person name="Galperin M.Y."/>
            <person name="Jogler C."/>
        </authorList>
    </citation>
    <scope>NUCLEOTIDE SEQUENCE [LARGE SCALE GENOMIC DNA]</scope>
    <source>
        <strain evidence="18 19">KS4</strain>
    </source>
</reference>
<dbReference type="SUPFAM" id="SSF52540">
    <property type="entry name" value="P-loop containing nucleoside triphosphate hydrolases"/>
    <property type="match status" value="1"/>
</dbReference>
<evidence type="ECO:0000256" key="7">
    <source>
        <dbReference type="ARBA" id="ARBA00022840"/>
    </source>
</evidence>
<proteinExistence type="evidence at transcript level"/>
<dbReference type="SUPFAM" id="SSF88697">
    <property type="entry name" value="PUA domain-like"/>
    <property type="match status" value="1"/>
</dbReference>
<dbReference type="GO" id="GO:0043565">
    <property type="term" value="F:sequence-specific DNA binding"/>
    <property type="evidence" value="ECO:0007669"/>
    <property type="project" value="UniProtKB-UniRule"/>
</dbReference>
<dbReference type="Gene3D" id="1.20.58.1480">
    <property type="match status" value="1"/>
</dbReference>
<feature type="compositionally biased region" description="Basic residues" evidence="15">
    <location>
        <begin position="1"/>
        <end position="18"/>
    </location>
</feature>
<dbReference type="GO" id="GO:0034605">
    <property type="term" value="P:cellular response to heat"/>
    <property type="evidence" value="ECO:0007669"/>
    <property type="project" value="UniProtKB-UniRule"/>
</dbReference>
<dbReference type="EC" id="3.4.21.53" evidence="9 10"/>
<dbReference type="SMART" id="SM00464">
    <property type="entry name" value="LON"/>
    <property type="match status" value="1"/>
</dbReference>
<evidence type="ECO:0000256" key="6">
    <source>
        <dbReference type="ARBA" id="ARBA00022825"/>
    </source>
</evidence>
<evidence type="ECO:0000256" key="10">
    <source>
        <dbReference type="PIRNR" id="PIRNR001174"/>
    </source>
</evidence>
<dbReference type="AlphaFoldDB" id="A0A517YTH8"/>
<name>A0A517YTH8_9BACT</name>
<feature type="domain" description="Lon proteolytic" evidence="16">
    <location>
        <begin position="641"/>
        <end position="822"/>
    </location>
</feature>
<feature type="binding site" evidence="9 12">
    <location>
        <begin position="400"/>
        <end position="407"/>
    </location>
    <ligand>
        <name>ATP</name>
        <dbReference type="ChEBI" id="CHEBI:30616"/>
    </ligand>
</feature>
<dbReference type="FunFam" id="3.40.50.300:FF:000382">
    <property type="entry name" value="Lon protease homolog 2, peroxisomal"/>
    <property type="match status" value="1"/>
</dbReference>
<dbReference type="InterPro" id="IPR008269">
    <property type="entry name" value="Lon_proteolytic"/>
</dbReference>
<comment type="subunit">
    <text evidence="9 10">Homohexamer. Organized in a ring with a central cavity.</text>
</comment>
<dbReference type="Gene3D" id="2.30.130.40">
    <property type="entry name" value="LON domain-like"/>
    <property type="match status" value="1"/>
</dbReference>
<dbReference type="InterPro" id="IPR015947">
    <property type="entry name" value="PUA-like_sf"/>
</dbReference>
<evidence type="ECO:0000256" key="11">
    <source>
        <dbReference type="PIRSR" id="PIRSR001174-1"/>
    </source>
</evidence>
<comment type="similarity">
    <text evidence="9 10 13 14">Belongs to the peptidase S16 family.</text>
</comment>
<dbReference type="InterPro" id="IPR003111">
    <property type="entry name" value="Lon_prtase_N"/>
</dbReference>
<evidence type="ECO:0000256" key="12">
    <source>
        <dbReference type="PIRSR" id="PIRSR001174-2"/>
    </source>
</evidence>
<feature type="region of interest" description="Disordered" evidence="15">
    <location>
        <begin position="1"/>
        <end position="27"/>
    </location>
</feature>
<dbReference type="InterPro" id="IPR054594">
    <property type="entry name" value="Lon_lid"/>
</dbReference>
<protein>
    <recommendedName>
        <fullName evidence="9 10">Lon protease</fullName>
        <ecNumber evidence="9 10">3.4.21.53</ecNumber>
    </recommendedName>
    <alternativeName>
        <fullName evidence="9">ATP-dependent protease La</fullName>
    </alternativeName>
</protein>
<feature type="domain" description="Lon N-terminal" evidence="17">
    <location>
        <begin position="54"/>
        <end position="248"/>
    </location>
</feature>
<keyword evidence="2 9" id="KW-0963">Cytoplasm</keyword>
<accession>A0A517YTH8</accession>
<dbReference type="Gene3D" id="1.10.8.60">
    <property type="match status" value="1"/>
</dbReference>
<dbReference type="Pfam" id="PF05362">
    <property type="entry name" value="Lon_C"/>
    <property type="match status" value="1"/>
</dbReference>
<evidence type="ECO:0000259" key="16">
    <source>
        <dbReference type="PROSITE" id="PS51786"/>
    </source>
</evidence>
<evidence type="ECO:0000256" key="3">
    <source>
        <dbReference type="ARBA" id="ARBA00022670"/>
    </source>
</evidence>
<organism evidence="18 19">
    <name type="scientific">Poriferisphaera corsica</name>
    <dbReference type="NCBI Taxonomy" id="2528020"/>
    <lineage>
        <taxon>Bacteria</taxon>
        <taxon>Pseudomonadati</taxon>
        <taxon>Planctomycetota</taxon>
        <taxon>Phycisphaerae</taxon>
        <taxon>Phycisphaerales</taxon>
        <taxon>Phycisphaeraceae</taxon>
        <taxon>Poriferisphaera</taxon>
    </lineage>
</organism>
<dbReference type="GO" id="GO:0005524">
    <property type="term" value="F:ATP binding"/>
    <property type="evidence" value="ECO:0007669"/>
    <property type="project" value="UniProtKB-UniRule"/>
</dbReference>
<dbReference type="GO" id="GO:0016887">
    <property type="term" value="F:ATP hydrolysis activity"/>
    <property type="evidence" value="ECO:0007669"/>
    <property type="project" value="UniProtKB-UniRule"/>
</dbReference>
<dbReference type="InterPro" id="IPR003959">
    <property type="entry name" value="ATPase_AAA_core"/>
</dbReference>
<evidence type="ECO:0000256" key="5">
    <source>
        <dbReference type="ARBA" id="ARBA00022801"/>
    </source>
</evidence>
<evidence type="ECO:0000313" key="19">
    <source>
        <dbReference type="Proteomes" id="UP000317369"/>
    </source>
</evidence>
<dbReference type="SUPFAM" id="SSF54211">
    <property type="entry name" value="Ribosomal protein S5 domain 2-like"/>
    <property type="match status" value="1"/>
</dbReference>
<dbReference type="PROSITE" id="PS51787">
    <property type="entry name" value="LON_N"/>
    <property type="match status" value="1"/>
</dbReference>
<dbReference type="Pfam" id="PF22667">
    <property type="entry name" value="Lon_lid"/>
    <property type="match status" value="1"/>
</dbReference>
<dbReference type="GO" id="GO:0006515">
    <property type="term" value="P:protein quality control for misfolded or incompletely synthesized proteins"/>
    <property type="evidence" value="ECO:0007669"/>
    <property type="project" value="UniProtKB-UniRule"/>
</dbReference>
<dbReference type="InterPro" id="IPR027065">
    <property type="entry name" value="Lon_Prtase"/>
</dbReference>
<dbReference type="NCBIfam" id="TIGR00763">
    <property type="entry name" value="lon"/>
    <property type="match status" value="1"/>
</dbReference>
<dbReference type="SMART" id="SM00382">
    <property type="entry name" value="AAA"/>
    <property type="match status" value="1"/>
</dbReference>
<comment type="induction">
    <text evidence="9">By heat shock.</text>
</comment>
<dbReference type="KEGG" id="pcor:KS4_15860"/>
<dbReference type="PROSITE" id="PS01046">
    <property type="entry name" value="LON_SER"/>
    <property type="match status" value="1"/>
</dbReference>
<dbReference type="InterPro" id="IPR020568">
    <property type="entry name" value="Ribosomal_Su5_D2-typ_SF"/>
</dbReference>
<gene>
    <name evidence="18" type="primary">lon2</name>
    <name evidence="9" type="synonym">lon</name>
    <name evidence="18" type="ORF">KS4_15860</name>
</gene>
<keyword evidence="19" id="KW-1185">Reference proteome</keyword>
<evidence type="ECO:0000259" key="17">
    <source>
        <dbReference type="PROSITE" id="PS51787"/>
    </source>
</evidence>
<keyword evidence="4 9" id="KW-0547">Nucleotide-binding</keyword>
<dbReference type="InterPro" id="IPR004815">
    <property type="entry name" value="Lon_bac/euk-typ"/>
</dbReference>
<feature type="active site" evidence="9 11">
    <location>
        <position position="728"/>
    </location>
</feature>
<evidence type="ECO:0000256" key="1">
    <source>
        <dbReference type="ARBA" id="ARBA00004496"/>
    </source>
</evidence>
<dbReference type="CDD" id="cd19500">
    <property type="entry name" value="RecA-like_Lon"/>
    <property type="match status" value="1"/>
</dbReference>
<evidence type="ECO:0000313" key="18">
    <source>
        <dbReference type="EMBL" id="QDU33536.1"/>
    </source>
</evidence>
<feature type="active site" evidence="9 11">
    <location>
        <position position="771"/>
    </location>
</feature>
<dbReference type="PIRSF" id="PIRSF001174">
    <property type="entry name" value="Lon_proteas"/>
    <property type="match status" value="1"/>
</dbReference>
<dbReference type="InterPro" id="IPR014721">
    <property type="entry name" value="Ribsml_uS5_D2-typ_fold_subgr"/>
</dbReference>
<evidence type="ECO:0000256" key="2">
    <source>
        <dbReference type="ARBA" id="ARBA00022490"/>
    </source>
</evidence>
<dbReference type="Gene3D" id="3.40.50.300">
    <property type="entry name" value="P-loop containing nucleotide triphosphate hydrolases"/>
    <property type="match status" value="1"/>
</dbReference>
<dbReference type="InterPro" id="IPR046336">
    <property type="entry name" value="Lon_prtase_N_sf"/>
</dbReference>
<evidence type="ECO:0000256" key="4">
    <source>
        <dbReference type="ARBA" id="ARBA00022741"/>
    </source>
</evidence>
<dbReference type="PROSITE" id="PS51786">
    <property type="entry name" value="LON_PROTEOLYTIC"/>
    <property type="match status" value="1"/>
</dbReference>
<dbReference type="InterPro" id="IPR003593">
    <property type="entry name" value="AAA+_ATPase"/>
</dbReference>
<dbReference type="InterPro" id="IPR008268">
    <property type="entry name" value="Peptidase_S16_AS"/>
</dbReference>
<dbReference type="GO" id="GO:0004252">
    <property type="term" value="F:serine-type endopeptidase activity"/>
    <property type="evidence" value="ECO:0007669"/>
    <property type="project" value="UniProtKB-UniRule"/>
</dbReference>
<dbReference type="RefSeq" id="WP_200761683.1">
    <property type="nucleotide sequence ID" value="NZ_CP036425.1"/>
</dbReference>
<evidence type="ECO:0000256" key="14">
    <source>
        <dbReference type="RuleBase" id="RU000591"/>
    </source>
</evidence>
<comment type="catalytic activity">
    <reaction evidence="9 10 13">
        <text>Hydrolysis of proteins in presence of ATP.</text>
        <dbReference type="EC" id="3.4.21.53"/>
    </reaction>
</comment>